<feature type="signal peptide" evidence="1">
    <location>
        <begin position="1"/>
        <end position="20"/>
    </location>
</feature>
<dbReference type="Proteomes" id="UP000215931">
    <property type="component" value="Unassembled WGS sequence"/>
</dbReference>
<evidence type="ECO:0000313" key="3">
    <source>
        <dbReference type="EMBL" id="PAP91844.1"/>
    </source>
</evidence>
<keyword evidence="4" id="KW-1185">Reference proteome</keyword>
<proteinExistence type="predicted"/>
<gene>
    <name evidence="3" type="ORF">CIT31_32040</name>
</gene>
<name>A0A271K8L8_9HYPH</name>
<protein>
    <recommendedName>
        <fullName evidence="2">DUF3828 domain-containing protein</fullName>
    </recommendedName>
</protein>
<accession>A0A271K8L8</accession>
<dbReference type="RefSeq" id="WP_095521813.1">
    <property type="nucleotide sequence ID" value="NZ_NPKH01000039.1"/>
</dbReference>
<reference evidence="3 4" key="1">
    <citation type="submission" date="2017-08" db="EMBL/GenBank/DDBJ databases">
        <title>Mesorhizobium wenxinae sp. nov., a novel rhizobial species isolated from root nodules of chickpea (Cicer arietinum L.).</title>
        <authorList>
            <person name="Zhang J."/>
        </authorList>
    </citation>
    <scope>NUCLEOTIDE SEQUENCE [LARGE SCALE GENOMIC DNA]</scope>
    <source>
        <strain evidence="4">WYCCWR 10019</strain>
    </source>
</reference>
<keyword evidence="1" id="KW-0732">Signal</keyword>
<dbReference type="Gene3D" id="3.10.450.50">
    <property type="match status" value="1"/>
</dbReference>
<dbReference type="InterPro" id="IPR024289">
    <property type="entry name" value="DUF3828"/>
</dbReference>
<dbReference type="EMBL" id="NPKH01000039">
    <property type="protein sequence ID" value="PAP91844.1"/>
    <property type="molecule type" value="Genomic_DNA"/>
</dbReference>
<evidence type="ECO:0000313" key="4">
    <source>
        <dbReference type="Proteomes" id="UP000215931"/>
    </source>
</evidence>
<evidence type="ECO:0000256" key="1">
    <source>
        <dbReference type="SAM" id="SignalP"/>
    </source>
</evidence>
<comment type="caution">
    <text evidence="3">The sequence shown here is derived from an EMBL/GenBank/DDBJ whole genome shotgun (WGS) entry which is preliminary data.</text>
</comment>
<dbReference type="AlphaFoldDB" id="A0A271K8L8"/>
<feature type="chain" id="PRO_5012583157" description="DUF3828 domain-containing protein" evidence="1">
    <location>
        <begin position="21"/>
        <end position="159"/>
    </location>
</feature>
<sequence length="159" mass="17247">MRLTVLAAALSIAAPAAALAGPAADAVKFFYLPEVKFEPDAKYRDRFTEPVTKLFGLNDQAQKNKPDEVPCIDFAPGLDAQDYDEETVAKTLKLSEAVDGDSASVTVTFNLFPEGDDSKREMVWSLKKVDGKWKVADITSKTSGWTLSALECLAGQTPE</sequence>
<evidence type="ECO:0000259" key="2">
    <source>
        <dbReference type="Pfam" id="PF12883"/>
    </source>
</evidence>
<organism evidence="3 4">
    <name type="scientific">Mesorhizobium wenxiniae</name>
    <dbReference type="NCBI Taxonomy" id="2014805"/>
    <lineage>
        <taxon>Bacteria</taxon>
        <taxon>Pseudomonadati</taxon>
        <taxon>Pseudomonadota</taxon>
        <taxon>Alphaproteobacteria</taxon>
        <taxon>Hyphomicrobiales</taxon>
        <taxon>Phyllobacteriaceae</taxon>
        <taxon>Mesorhizobium</taxon>
    </lineage>
</organism>
<dbReference type="OrthoDB" id="7174015at2"/>
<dbReference type="Pfam" id="PF12883">
    <property type="entry name" value="DUF3828"/>
    <property type="match status" value="1"/>
</dbReference>
<feature type="domain" description="DUF3828" evidence="2">
    <location>
        <begin position="57"/>
        <end position="142"/>
    </location>
</feature>